<feature type="domain" description="UspA" evidence="2">
    <location>
        <begin position="157"/>
        <end position="276"/>
    </location>
</feature>
<sequence length="278" mass="30385">MKTIVCPTDFSTCATNALAYAHQVAIQAQAELILLHTLFSPDAMPYAGITLESTYGMAEVDSNQNQLEQLCQQLRASNHTSGVRYQTILGTRPAPDEIAHTAATHHADLIVMGTEGAYGVKELLLGSTAASVIDTTTVPVLIVPDQAIFQPIKTIVFAADLTEKHPCDVAALTAIARLFDAHILFLHVLKENSSVKSNLAHLHYADLYSGIGYKQVSFHIREESDIERGILQFSQEKQAGLIVMINHKRSLLESIFTGSQTKKMAYHTPIPLLAIHTN</sequence>
<dbReference type="CDD" id="cd00293">
    <property type="entry name" value="USP-like"/>
    <property type="match status" value="2"/>
</dbReference>
<name>A0ABT8R4T9_9BACT</name>
<gene>
    <name evidence="3" type="ORF">Q0590_10640</name>
</gene>
<feature type="domain" description="UspA" evidence="2">
    <location>
        <begin position="1"/>
        <end position="144"/>
    </location>
</feature>
<dbReference type="InterPro" id="IPR014729">
    <property type="entry name" value="Rossmann-like_a/b/a_fold"/>
</dbReference>
<accession>A0ABT8R4T9</accession>
<comment type="similarity">
    <text evidence="1">Belongs to the universal stress protein A family.</text>
</comment>
<comment type="caution">
    <text evidence="3">The sequence shown here is derived from an EMBL/GenBank/DDBJ whole genome shotgun (WGS) entry which is preliminary data.</text>
</comment>
<dbReference type="InterPro" id="IPR006016">
    <property type="entry name" value="UspA"/>
</dbReference>
<dbReference type="SUPFAM" id="SSF52402">
    <property type="entry name" value="Adenine nucleotide alpha hydrolases-like"/>
    <property type="match status" value="2"/>
</dbReference>
<organism evidence="3 4">
    <name type="scientific">Rhodocytophaga aerolata</name>
    <dbReference type="NCBI Taxonomy" id="455078"/>
    <lineage>
        <taxon>Bacteria</taxon>
        <taxon>Pseudomonadati</taxon>
        <taxon>Bacteroidota</taxon>
        <taxon>Cytophagia</taxon>
        <taxon>Cytophagales</taxon>
        <taxon>Rhodocytophagaceae</taxon>
        <taxon>Rhodocytophaga</taxon>
    </lineage>
</organism>
<evidence type="ECO:0000313" key="3">
    <source>
        <dbReference type="EMBL" id="MDO1446711.1"/>
    </source>
</evidence>
<dbReference type="EMBL" id="JAUKPO010000005">
    <property type="protein sequence ID" value="MDO1446711.1"/>
    <property type="molecule type" value="Genomic_DNA"/>
</dbReference>
<evidence type="ECO:0000256" key="1">
    <source>
        <dbReference type="ARBA" id="ARBA00008791"/>
    </source>
</evidence>
<dbReference type="PRINTS" id="PR01438">
    <property type="entry name" value="UNVRSLSTRESS"/>
</dbReference>
<proteinExistence type="inferred from homology"/>
<dbReference type="InterPro" id="IPR006015">
    <property type="entry name" value="Universal_stress_UspA"/>
</dbReference>
<reference evidence="3" key="1">
    <citation type="submission" date="2023-07" db="EMBL/GenBank/DDBJ databases">
        <title>The genome sequence of Rhodocytophaga aerolata KACC 12507.</title>
        <authorList>
            <person name="Zhang X."/>
        </authorList>
    </citation>
    <scope>NUCLEOTIDE SEQUENCE</scope>
    <source>
        <strain evidence="3">KACC 12507</strain>
    </source>
</reference>
<keyword evidence="4" id="KW-1185">Reference proteome</keyword>
<evidence type="ECO:0000313" key="4">
    <source>
        <dbReference type="Proteomes" id="UP001168528"/>
    </source>
</evidence>
<dbReference type="Gene3D" id="3.40.50.620">
    <property type="entry name" value="HUPs"/>
    <property type="match status" value="2"/>
</dbReference>
<dbReference type="Pfam" id="PF00582">
    <property type="entry name" value="Usp"/>
    <property type="match status" value="2"/>
</dbReference>
<protein>
    <submittedName>
        <fullName evidence="3">Universal stress protein</fullName>
    </submittedName>
</protein>
<dbReference type="PANTHER" id="PTHR46268:SF22">
    <property type="entry name" value="SENSOR PROTEIN KDPD-RELATED"/>
    <property type="match status" value="1"/>
</dbReference>
<dbReference type="RefSeq" id="WP_302037516.1">
    <property type="nucleotide sequence ID" value="NZ_JAUKPO010000005.1"/>
</dbReference>
<dbReference type="PANTHER" id="PTHR46268">
    <property type="entry name" value="STRESS RESPONSE PROTEIN NHAX"/>
    <property type="match status" value="1"/>
</dbReference>
<dbReference type="Proteomes" id="UP001168528">
    <property type="component" value="Unassembled WGS sequence"/>
</dbReference>
<evidence type="ECO:0000259" key="2">
    <source>
        <dbReference type="Pfam" id="PF00582"/>
    </source>
</evidence>